<dbReference type="RefSeq" id="WP_206657554.1">
    <property type="nucleotide sequence ID" value="NZ_CP071182.1"/>
</dbReference>
<dbReference type="KEGG" id="afx:JZ786_04240"/>
<feature type="compositionally biased region" description="Basic and acidic residues" evidence="1">
    <location>
        <begin position="29"/>
        <end position="38"/>
    </location>
</feature>
<gene>
    <name evidence="3" type="ORF">JZ786_04240</name>
</gene>
<dbReference type="EMBL" id="CP071182">
    <property type="protein sequence ID" value="QSO48218.1"/>
    <property type="molecule type" value="Genomic_DNA"/>
</dbReference>
<dbReference type="InterPro" id="IPR011009">
    <property type="entry name" value="Kinase-like_dom_sf"/>
</dbReference>
<organism evidence="3 4">
    <name type="scientific">Alicyclobacillus mengziensis</name>
    <dbReference type="NCBI Taxonomy" id="2931921"/>
    <lineage>
        <taxon>Bacteria</taxon>
        <taxon>Bacillati</taxon>
        <taxon>Bacillota</taxon>
        <taxon>Bacilli</taxon>
        <taxon>Bacillales</taxon>
        <taxon>Alicyclobacillaceae</taxon>
        <taxon>Alicyclobacillus</taxon>
    </lineage>
</organism>
<protein>
    <submittedName>
        <fullName evidence="3">Phosphotransferase</fullName>
    </submittedName>
</protein>
<dbReference type="GO" id="GO:0042601">
    <property type="term" value="C:endospore-forming forespore"/>
    <property type="evidence" value="ECO:0007669"/>
    <property type="project" value="TreeGrafter"/>
</dbReference>
<sequence length="507" mass="57515">MKTRRPLPEWANMLMKEFTRPPYFLDHLLNDAKQKTGNEEQPQGSNAEARRVVGSGLKADKHAQSDNSHASGNHSSHDGSGDATRRTRNYREATQRGQKITTASTRPDDVAGGHARHRLDGPTQSQGAHDSDFNSEETGDTTSFSHGTSIGGKGGTDIIHAGTSLTNVGPSTNWQLVFRKSGFPISLQKAFAWNIKQAELRHGVMRIETAKGTYALKRGHLSPEKLRFLEEAFRFIKEQGFHQFAPLYLSRAGKPYVVREQQTYYATKWIPGQPVNFASLLQVRQVARTLAQFHEVSRGFETDVYTPRMEFALDNLLRERTEDLKALLARVQTRTNPDAFDRALASHASELRRDAEESIRMIESTACLSELRDAEETPGLCHLDVIPGNFIYTPEQHAVAIDFDMCTYAPRALDLSHLLRRALQQQHWLPDVAYTCFVEYNAAHEMSTSEYRLVEALLRFPYRAWRVAHSRYRMGAVDGQLEELESAVRELPRRETFLDSFSRQIER</sequence>
<dbReference type="InterPro" id="IPR002575">
    <property type="entry name" value="Aminoglycoside_PTrfase"/>
</dbReference>
<feature type="region of interest" description="Disordered" evidence="1">
    <location>
        <begin position="29"/>
        <end position="155"/>
    </location>
</feature>
<feature type="compositionally biased region" description="Basic and acidic residues" evidence="1">
    <location>
        <begin position="75"/>
        <end position="94"/>
    </location>
</feature>
<dbReference type="Gene3D" id="3.30.200.20">
    <property type="entry name" value="Phosphorylase Kinase, domain 1"/>
    <property type="match status" value="1"/>
</dbReference>
<evidence type="ECO:0000256" key="1">
    <source>
        <dbReference type="SAM" id="MobiDB-lite"/>
    </source>
</evidence>
<dbReference type="Pfam" id="PF01636">
    <property type="entry name" value="APH"/>
    <property type="match status" value="1"/>
</dbReference>
<dbReference type="InterPro" id="IPR047175">
    <property type="entry name" value="CotS-like"/>
</dbReference>
<evidence type="ECO:0000313" key="3">
    <source>
        <dbReference type="EMBL" id="QSO48218.1"/>
    </source>
</evidence>
<dbReference type="PANTHER" id="PTHR39179">
    <property type="entry name" value="SPORE COAT PROTEIN I"/>
    <property type="match status" value="1"/>
</dbReference>
<dbReference type="SUPFAM" id="SSF56112">
    <property type="entry name" value="Protein kinase-like (PK-like)"/>
    <property type="match status" value="1"/>
</dbReference>
<evidence type="ECO:0000313" key="4">
    <source>
        <dbReference type="Proteomes" id="UP000663505"/>
    </source>
</evidence>
<accession>A0A9X7W2S2</accession>
<name>A0A9X7W2S2_9BACL</name>
<feature type="compositionally biased region" description="Low complexity" evidence="1">
    <location>
        <begin position="65"/>
        <end position="74"/>
    </location>
</feature>
<feature type="domain" description="Aminoglycoside phosphotransferase" evidence="2">
    <location>
        <begin position="206"/>
        <end position="423"/>
    </location>
</feature>
<dbReference type="PANTHER" id="PTHR39179:SF3">
    <property type="entry name" value="COTS-RELATED PROTEIN"/>
    <property type="match status" value="1"/>
</dbReference>
<reference evidence="3 4" key="1">
    <citation type="submission" date="2021-02" db="EMBL/GenBank/DDBJ databases">
        <title>Alicyclobacillus curvatus sp. nov. and Alicyclobacillus mengziensis sp. nov., two acidophilic bacteria isolated from acid mine drainage.</title>
        <authorList>
            <person name="Huang Y."/>
        </authorList>
    </citation>
    <scope>NUCLEOTIDE SEQUENCE [LARGE SCALE GENOMIC DNA]</scope>
    <source>
        <strain evidence="3 4">S30H14</strain>
    </source>
</reference>
<dbReference type="Gene3D" id="3.90.1200.10">
    <property type="match status" value="1"/>
</dbReference>
<feature type="compositionally biased region" description="Polar residues" evidence="1">
    <location>
        <begin position="95"/>
        <end position="105"/>
    </location>
</feature>
<dbReference type="AlphaFoldDB" id="A0A9X7W2S2"/>
<dbReference type="Proteomes" id="UP000663505">
    <property type="component" value="Chromosome"/>
</dbReference>
<proteinExistence type="predicted"/>
<keyword evidence="4" id="KW-1185">Reference proteome</keyword>
<evidence type="ECO:0000259" key="2">
    <source>
        <dbReference type="Pfam" id="PF01636"/>
    </source>
</evidence>